<evidence type="ECO:0000256" key="4">
    <source>
        <dbReference type="ARBA" id="ARBA00022448"/>
    </source>
</evidence>
<keyword evidence="6 11" id="KW-0812">Transmembrane</keyword>
<evidence type="ECO:0000256" key="6">
    <source>
        <dbReference type="ARBA" id="ARBA00022692"/>
    </source>
</evidence>
<name>A0A4R1L3C2_9BACT</name>
<evidence type="ECO:0000256" key="8">
    <source>
        <dbReference type="ARBA" id="ARBA00022989"/>
    </source>
</evidence>
<dbReference type="OrthoDB" id="9800132at2"/>
<keyword evidence="13" id="KW-1185">Reference proteome</keyword>
<dbReference type="PANTHER" id="PTHR33909">
    <property type="entry name" value="SEC TRANSLOCON ACCESSORY COMPLEX SUBUNIT YAJC"/>
    <property type="match status" value="1"/>
</dbReference>
<comment type="caution">
    <text evidence="12">The sequence shown here is derived from an EMBL/GenBank/DDBJ whole genome shotgun (WGS) entry which is preliminary data.</text>
</comment>
<comment type="subcellular location">
    <subcellularLocation>
        <location evidence="1">Cell membrane</location>
        <topology evidence="1">Single-pass membrane protein</topology>
    </subcellularLocation>
</comment>
<reference evidence="12 13" key="1">
    <citation type="submission" date="2019-03" db="EMBL/GenBank/DDBJ databases">
        <title>Genomic Encyclopedia of Type Strains, Phase IV (KMG-IV): sequencing the most valuable type-strain genomes for metagenomic binning, comparative biology and taxonomic classification.</title>
        <authorList>
            <person name="Goeker M."/>
        </authorList>
    </citation>
    <scope>NUCLEOTIDE SEQUENCE [LARGE SCALE GENOMIC DNA]</scope>
    <source>
        <strain evidence="12 13">DSM 103428</strain>
    </source>
</reference>
<dbReference type="GO" id="GO:0015031">
    <property type="term" value="P:protein transport"/>
    <property type="evidence" value="ECO:0007669"/>
    <property type="project" value="UniProtKB-KW"/>
</dbReference>
<dbReference type="PANTHER" id="PTHR33909:SF1">
    <property type="entry name" value="SEC TRANSLOCON ACCESSORY COMPLEX SUBUNIT YAJC"/>
    <property type="match status" value="1"/>
</dbReference>
<proteinExistence type="inferred from homology"/>
<keyword evidence="7" id="KW-0653">Protein transport</keyword>
<comment type="similarity">
    <text evidence="2">Belongs to the YajC family.</text>
</comment>
<dbReference type="PRINTS" id="PR01853">
    <property type="entry name" value="YAJCTRNLCASE"/>
</dbReference>
<dbReference type="Pfam" id="PF02699">
    <property type="entry name" value="YajC"/>
    <property type="match status" value="1"/>
</dbReference>
<protein>
    <recommendedName>
        <fullName evidence="3">Sec translocon accessory complex subunit YajC</fullName>
    </recommendedName>
</protein>
<keyword evidence="8 11" id="KW-1133">Transmembrane helix</keyword>
<keyword evidence="9" id="KW-0811">Translocation</keyword>
<dbReference type="Proteomes" id="UP000295210">
    <property type="component" value="Unassembled WGS sequence"/>
</dbReference>
<accession>A0A4R1L3C2</accession>
<keyword evidence="5" id="KW-1003">Cell membrane</keyword>
<gene>
    <name evidence="12" type="ORF">C7378_2110</name>
</gene>
<evidence type="ECO:0000313" key="13">
    <source>
        <dbReference type="Proteomes" id="UP000295210"/>
    </source>
</evidence>
<evidence type="ECO:0000313" key="12">
    <source>
        <dbReference type="EMBL" id="TCK72528.1"/>
    </source>
</evidence>
<evidence type="ECO:0000256" key="3">
    <source>
        <dbReference type="ARBA" id="ARBA00014962"/>
    </source>
</evidence>
<evidence type="ECO:0000256" key="1">
    <source>
        <dbReference type="ARBA" id="ARBA00004162"/>
    </source>
</evidence>
<evidence type="ECO:0000256" key="7">
    <source>
        <dbReference type="ARBA" id="ARBA00022927"/>
    </source>
</evidence>
<evidence type="ECO:0000256" key="11">
    <source>
        <dbReference type="SAM" id="Phobius"/>
    </source>
</evidence>
<dbReference type="SMART" id="SM01323">
    <property type="entry name" value="YajC"/>
    <property type="match status" value="1"/>
</dbReference>
<dbReference type="AlphaFoldDB" id="A0A4R1L3C2"/>
<evidence type="ECO:0000256" key="10">
    <source>
        <dbReference type="ARBA" id="ARBA00023136"/>
    </source>
</evidence>
<sequence>MTSTILLAAAGGLPPNIVSFLPFVLIIGVFYLLLIRPNQKKQKMWQEMLAALKPGDKITTTGGIRGTVLALRDDAVHLRVPPDNIKIEVARSAIASVITEDQSKQA</sequence>
<dbReference type="NCBIfam" id="TIGR00739">
    <property type="entry name" value="yajC"/>
    <property type="match status" value="1"/>
</dbReference>
<keyword evidence="10 11" id="KW-0472">Membrane</keyword>
<dbReference type="InterPro" id="IPR003849">
    <property type="entry name" value="Preprotein_translocase_YajC"/>
</dbReference>
<organism evidence="12 13">
    <name type="scientific">Acidipila rosea</name>
    <dbReference type="NCBI Taxonomy" id="768535"/>
    <lineage>
        <taxon>Bacteria</taxon>
        <taxon>Pseudomonadati</taxon>
        <taxon>Acidobacteriota</taxon>
        <taxon>Terriglobia</taxon>
        <taxon>Terriglobales</taxon>
        <taxon>Acidobacteriaceae</taxon>
        <taxon>Acidipila</taxon>
    </lineage>
</organism>
<dbReference type="RefSeq" id="WP_131995951.1">
    <property type="nucleotide sequence ID" value="NZ_SMGK01000003.1"/>
</dbReference>
<dbReference type="EMBL" id="SMGK01000003">
    <property type="protein sequence ID" value="TCK72528.1"/>
    <property type="molecule type" value="Genomic_DNA"/>
</dbReference>
<keyword evidence="4" id="KW-0813">Transport</keyword>
<dbReference type="GO" id="GO:0005886">
    <property type="term" value="C:plasma membrane"/>
    <property type="evidence" value="ECO:0007669"/>
    <property type="project" value="UniProtKB-SubCell"/>
</dbReference>
<evidence type="ECO:0000256" key="2">
    <source>
        <dbReference type="ARBA" id="ARBA00006742"/>
    </source>
</evidence>
<feature type="transmembrane region" description="Helical" evidence="11">
    <location>
        <begin position="17"/>
        <end position="35"/>
    </location>
</feature>
<evidence type="ECO:0000256" key="9">
    <source>
        <dbReference type="ARBA" id="ARBA00023010"/>
    </source>
</evidence>
<evidence type="ECO:0000256" key="5">
    <source>
        <dbReference type="ARBA" id="ARBA00022475"/>
    </source>
</evidence>